<keyword evidence="1" id="KW-0472">Membrane</keyword>
<gene>
    <name evidence="2" type="ORF">PM2_288</name>
</gene>
<protein>
    <submittedName>
        <fullName evidence="2">Putative inner membrane protein</fullName>
    </submittedName>
</protein>
<name>A0A0A0Q2I4_9CAUD</name>
<feature type="transmembrane region" description="Helical" evidence="1">
    <location>
        <begin position="12"/>
        <end position="36"/>
    </location>
</feature>
<dbReference type="EMBL" id="KF835987">
    <property type="protein sequence ID" value="AHY25250.1"/>
    <property type="molecule type" value="Genomic_DNA"/>
</dbReference>
<organism evidence="2 3">
    <name type="scientific">Pectobacterium bacteriophage PM2</name>
    <dbReference type="NCBI Taxonomy" id="1429794"/>
    <lineage>
        <taxon>Viruses</taxon>
        <taxon>Duplodnaviria</taxon>
        <taxon>Heunggongvirae</taxon>
        <taxon>Uroviricota</taxon>
        <taxon>Caudoviricetes</taxon>
        <taxon>Pantevenvirales</taxon>
        <taxon>Straboviridae</taxon>
        <taxon>Tevenvirinae</taxon>
        <taxon>Mosugukvirus</taxon>
        <taxon>Mosugukvirus pm2</taxon>
    </lineage>
</organism>
<keyword evidence="3" id="KW-1185">Reference proteome</keyword>
<evidence type="ECO:0000256" key="1">
    <source>
        <dbReference type="SAM" id="Phobius"/>
    </source>
</evidence>
<dbReference type="Proteomes" id="UP000030739">
    <property type="component" value="Segment"/>
</dbReference>
<dbReference type="KEGG" id="vg:26638181"/>
<evidence type="ECO:0000313" key="3">
    <source>
        <dbReference type="Proteomes" id="UP000030739"/>
    </source>
</evidence>
<proteinExistence type="predicted"/>
<keyword evidence="1" id="KW-1133">Transmembrane helix</keyword>
<dbReference type="OrthoDB" id="28394at10239"/>
<sequence>MKKFLKGIWNMIVILTVLAIFPVVLMIDVIKVHFAYFF</sequence>
<evidence type="ECO:0000313" key="2">
    <source>
        <dbReference type="EMBL" id="AHY25250.1"/>
    </source>
</evidence>
<keyword evidence="1" id="KW-0812">Transmembrane</keyword>
<dbReference type="RefSeq" id="YP_009211709.1">
    <property type="nucleotide sequence ID" value="NC_028940.1"/>
</dbReference>
<reference evidence="2 3" key="1">
    <citation type="journal article" date="2015" name="Plant Pathol. J.">
        <title>Isolation and Genomic Characterization of the T4-Like Bacteriophage PM2 Infecting Pectobacterium carotovorum subsp. carotovorum.</title>
        <authorList>
            <person name="Lim J.A."/>
            <person name="Lee D.H."/>
            <person name="Heu S."/>
        </authorList>
    </citation>
    <scope>NUCLEOTIDE SEQUENCE [LARGE SCALE GENOMIC DNA]</scope>
</reference>
<accession>A0A0A0Q2I4</accession>
<dbReference type="GeneID" id="26638181"/>